<evidence type="ECO:0000259" key="3">
    <source>
        <dbReference type="Pfam" id="PF01551"/>
    </source>
</evidence>
<evidence type="ECO:0000313" key="5">
    <source>
        <dbReference type="Proteomes" id="UP000824193"/>
    </source>
</evidence>
<evidence type="ECO:0000256" key="2">
    <source>
        <dbReference type="SAM" id="Phobius"/>
    </source>
</evidence>
<gene>
    <name evidence="4" type="ORF">H9865_04800</name>
</gene>
<dbReference type="EMBL" id="DXFW01000012">
    <property type="protein sequence ID" value="HIX05410.1"/>
    <property type="molecule type" value="Genomic_DNA"/>
</dbReference>
<dbReference type="InterPro" id="IPR016047">
    <property type="entry name" value="M23ase_b-sheet_dom"/>
</dbReference>
<dbReference type="Proteomes" id="UP000824193">
    <property type="component" value="Unassembled WGS sequence"/>
</dbReference>
<name>A0A9D2ADZ9_9FIRM</name>
<dbReference type="PANTHER" id="PTHR21666">
    <property type="entry name" value="PEPTIDASE-RELATED"/>
    <property type="match status" value="1"/>
</dbReference>
<dbReference type="CDD" id="cd12797">
    <property type="entry name" value="M23_peptidase"/>
    <property type="match status" value="1"/>
</dbReference>
<keyword evidence="1" id="KW-0732">Signal</keyword>
<comment type="caution">
    <text evidence="4">The sequence shown here is derived from an EMBL/GenBank/DDBJ whole genome shotgun (WGS) entry which is preliminary data.</text>
</comment>
<evidence type="ECO:0000256" key="1">
    <source>
        <dbReference type="ARBA" id="ARBA00022729"/>
    </source>
</evidence>
<dbReference type="Gene3D" id="2.70.70.10">
    <property type="entry name" value="Glucose Permease (Domain IIA)"/>
    <property type="match status" value="1"/>
</dbReference>
<reference evidence="4" key="2">
    <citation type="submission" date="2021-04" db="EMBL/GenBank/DDBJ databases">
        <authorList>
            <person name="Gilroy R."/>
        </authorList>
    </citation>
    <scope>NUCLEOTIDE SEQUENCE</scope>
    <source>
        <strain evidence="4">2239</strain>
    </source>
</reference>
<dbReference type="GO" id="GO:0004222">
    <property type="term" value="F:metalloendopeptidase activity"/>
    <property type="evidence" value="ECO:0007669"/>
    <property type="project" value="TreeGrafter"/>
</dbReference>
<dbReference type="SUPFAM" id="SSF51261">
    <property type="entry name" value="Duplicated hybrid motif"/>
    <property type="match status" value="1"/>
</dbReference>
<dbReference type="AlphaFoldDB" id="A0A9D2ADZ9"/>
<evidence type="ECO:0000313" key="4">
    <source>
        <dbReference type="EMBL" id="HIX05410.1"/>
    </source>
</evidence>
<feature type="transmembrane region" description="Helical" evidence="2">
    <location>
        <begin position="38"/>
        <end position="58"/>
    </location>
</feature>
<reference evidence="4" key="1">
    <citation type="journal article" date="2021" name="PeerJ">
        <title>Extensive microbial diversity within the chicken gut microbiome revealed by metagenomics and culture.</title>
        <authorList>
            <person name="Gilroy R."/>
            <person name="Ravi A."/>
            <person name="Getino M."/>
            <person name="Pursley I."/>
            <person name="Horton D.L."/>
            <person name="Alikhan N.F."/>
            <person name="Baker D."/>
            <person name="Gharbi K."/>
            <person name="Hall N."/>
            <person name="Watson M."/>
            <person name="Adriaenssens E.M."/>
            <person name="Foster-Nyarko E."/>
            <person name="Jarju S."/>
            <person name="Secka A."/>
            <person name="Antonio M."/>
            <person name="Oren A."/>
            <person name="Chaudhuri R.R."/>
            <person name="La Ragione R."/>
            <person name="Hildebrand F."/>
            <person name="Pallen M.J."/>
        </authorList>
    </citation>
    <scope>NUCLEOTIDE SEQUENCE</scope>
    <source>
        <strain evidence="4">2239</strain>
    </source>
</reference>
<sequence>MWEKSQEIQYPPILPQAGEMKAALTPPLTPREKQRPNYILRVQIFLCLLAAAAVLVMSRAAPEAYRQCGEAFRAAMESGVELNGQEQLIKFTSEVVGHLQSGVLEVMAQLEQTPGSSQAESSPVPELTGAGGQLAAFWPFVPEGNSTRSYRPPFALKLPLEEFCVTSDYGWRKHPVTGKSDFHTGVDLAAVEGTLIRPAAGGVVQKSEYSASYGNNVVILHSDGVTTRYCHMQYVFVRQGETVDESTILGTVGQTGMVTGPHLHFELLCNGVRYDPDKALGLS</sequence>
<keyword evidence="2" id="KW-0472">Membrane</keyword>
<proteinExistence type="predicted"/>
<keyword evidence="2" id="KW-0812">Transmembrane</keyword>
<feature type="domain" description="M23ase beta-sheet core" evidence="3">
    <location>
        <begin position="182"/>
        <end position="276"/>
    </location>
</feature>
<keyword evidence="2" id="KW-1133">Transmembrane helix</keyword>
<dbReference type="InterPro" id="IPR011055">
    <property type="entry name" value="Dup_hybrid_motif"/>
</dbReference>
<dbReference type="Pfam" id="PF01551">
    <property type="entry name" value="Peptidase_M23"/>
    <property type="match status" value="1"/>
</dbReference>
<accession>A0A9D2ADZ9</accession>
<protein>
    <submittedName>
        <fullName evidence="4">M23 family metallopeptidase</fullName>
    </submittedName>
</protein>
<organism evidence="4 5">
    <name type="scientific">Candidatus Allofournierella pullicola</name>
    <dbReference type="NCBI Taxonomy" id="2838596"/>
    <lineage>
        <taxon>Bacteria</taxon>
        <taxon>Bacillati</taxon>
        <taxon>Bacillota</taxon>
        <taxon>Clostridia</taxon>
        <taxon>Eubacteriales</taxon>
        <taxon>Oscillospiraceae</taxon>
        <taxon>Allofournierella</taxon>
    </lineage>
</organism>
<dbReference type="PANTHER" id="PTHR21666:SF289">
    <property type="entry name" value="L-ALA--D-GLU ENDOPEPTIDASE"/>
    <property type="match status" value="1"/>
</dbReference>
<dbReference type="InterPro" id="IPR050570">
    <property type="entry name" value="Cell_wall_metabolism_enzyme"/>
</dbReference>